<dbReference type="SMART" id="SM00482">
    <property type="entry name" value="POLAc"/>
    <property type="match status" value="1"/>
</dbReference>
<dbReference type="SMART" id="SM00279">
    <property type="entry name" value="HhH2"/>
    <property type="match status" value="1"/>
</dbReference>
<evidence type="ECO:0000259" key="19">
    <source>
        <dbReference type="SMART" id="SM00482"/>
    </source>
</evidence>
<dbReference type="KEGG" id="ant:Arnit_1658"/>
<gene>
    <name evidence="16" type="primary">polA</name>
    <name evidence="20" type="ordered locus">Arnit_1658</name>
</gene>
<evidence type="ECO:0000313" key="20">
    <source>
        <dbReference type="EMBL" id="ADG93312.1"/>
    </source>
</evidence>
<dbReference type="PRINTS" id="PR00868">
    <property type="entry name" value="DNAPOLI"/>
</dbReference>
<keyword evidence="13 16" id="KW-0234">DNA repair</keyword>
<dbReference type="InterPro" id="IPR029060">
    <property type="entry name" value="PIN-like_dom_sf"/>
</dbReference>
<dbReference type="InterPro" id="IPR020045">
    <property type="entry name" value="DNA_polI_H3TH"/>
</dbReference>
<dbReference type="SUPFAM" id="SSF53098">
    <property type="entry name" value="Ribonuclease H-like"/>
    <property type="match status" value="1"/>
</dbReference>
<dbReference type="SUPFAM" id="SSF47807">
    <property type="entry name" value="5' to 3' exonuclease, C-terminal subdomain"/>
    <property type="match status" value="1"/>
</dbReference>
<comment type="function">
    <text evidence="16">In addition to polymerase activity, this DNA polymerase exhibits 3'-5' and 5'-3' exonuclease activity.</text>
</comment>
<reference evidence="20 21" key="1">
    <citation type="journal article" date="2010" name="Stand. Genomic Sci.">
        <title>Complete genome sequence of Arcobacter nitrofigilis type strain (CI).</title>
        <authorList>
            <person name="Pati A."/>
            <person name="Gronow S."/>
            <person name="Lapidus A."/>
            <person name="Copeland A."/>
            <person name="Glavina Del Rio T."/>
            <person name="Nolan M."/>
            <person name="Lucas S."/>
            <person name="Tice H."/>
            <person name="Cheng J.F."/>
            <person name="Han C."/>
            <person name="Chertkov O."/>
            <person name="Bruce D."/>
            <person name="Tapia R."/>
            <person name="Goodwin L."/>
            <person name="Pitluck S."/>
            <person name="Liolios K."/>
            <person name="Ivanova N."/>
            <person name="Mavromatis K."/>
            <person name="Chen A."/>
            <person name="Palaniappan K."/>
            <person name="Land M."/>
            <person name="Hauser L."/>
            <person name="Chang Y.J."/>
            <person name="Jeffries C.D."/>
            <person name="Detter J.C."/>
            <person name="Rohde M."/>
            <person name="Goker M."/>
            <person name="Bristow J."/>
            <person name="Eisen J.A."/>
            <person name="Markowitz V."/>
            <person name="Hugenholtz P."/>
            <person name="Klenk H.P."/>
            <person name="Kyrpides N.C."/>
        </authorList>
    </citation>
    <scope>NUCLEOTIDE SEQUENCE [LARGE SCALE GENOMIC DNA]</scope>
    <source>
        <strain evidence="21">ATCC 33309 / DSM 7299 / CCUG 15893 / LMG 7604 / NCTC 12251 / CI</strain>
    </source>
</reference>
<keyword evidence="6 16" id="KW-0235">DNA replication</keyword>
<dbReference type="Pfam" id="PF01612">
    <property type="entry name" value="DNA_pol_A_exo1"/>
    <property type="match status" value="1"/>
</dbReference>
<feature type="domain" description="DNA-directed DNA polymerase family A palm" evidence="19">
    <location>
        <begin position="663"/>
        <end position="864"/>
    </location>
</feature>
<dbReference type="SMR" id="D5UZU3"/>
<evidence type="ECO:0000256" key="14">
    <source>
        <dbReference type="ARBA" id="ARBA00049244"/>
    </source>
</evidence>
<dbReference type="SUPFAM" id="SSF88723">
    <property type="entry name" value="PIN domain-like"/>
    <property type="match status" value="1"/>
</dbReference>
<dbReference type="Pfam" id="PF02739">
    <property type="entry name" value="5_3_exonuc_N"/>
    <property type="match status" value="1"/>
</dbReference>
<keyword evidence="8 16" id="KW-0227">DNA damage</keyword>
<dbReference type="PANTHER" id="PTHR10133:SF27">
    <property type="entry name" value="DNA POLYMERASE NU"/>
    <property type="match status" value="1"/>
</dbReference>
<organism evidence="20 21">
    <name type="scientific">Arcobacter nitrofigilis (strain ATCC 33309 / DSM 7299 / CCUG 15893 / LMG 7604 / NCTC 12251 / CI)</name>
    <name type="common">Campylobacter nitrofigilis</name>
    <dbReference type="NCBI Taxonomy" id="572480"/>
    <lineage>
        <taxon>Bacteria</taxon>
        <taxon>Pseudomonadati</taxon>
        <taxon>Campylobacterota</taxon>
        <taxon>Epsilonproteobacteria</taxon>
        <taxon>Campylobacterales</taxon>
        <taxon>Arcobacteraceae</taxon>
        <taxon>Arcobacter</taxon>
    </lineage>
</organism>
<dbReference type="GO" id="GO:0008409">
    <property type="term" value="F:5'-3' exonuclease activity"/>
    <property type="evidence" value="ECO:0007669"/>
    <property type="project" value="UniProtKB-UniRule"/>
</dbReference>
<dbReference type="InterPro" id="IPR008918">
    <property type="entry name" value="HhH2"/>
</dbReference>
<keyword evidence="11 16" id="KW-0239">DNA-directed DNA polymerase</keyword>
<dbReference type="InterPro" id="IPR002421">
    <property type="entry name" value="5-3_exonuclease"/>
</dbReference>
<dbReference type="CDD" id="cd08637">
    <property type="entry name" value="DNA_pol_A_pol_I_C"/>
    <property type="match status" value="1"/>
</dbReference>
<evidence type="ECO:0000256" key="16">
    <source>
        <dbReference type="RuleBase" id="RU004460"/>
    </source>
</evidence>
<comment type="catalytic activity">
    <reaction evidence="14 16">
        <text>DNA(n) + a 2'-deoxyribonucleoside 5'-triphosphate = DNA(n+1) + diphosphate</text>
        <dbReference type="Rhea" id="RHEA:22508"/>
        <dbReference type="Rhea" id="RHEA-COMP:17339"/>
        <dbReference type="Rhea" id="RHEA-COMP:17340"/>
        <dbReference type="ChEBI" id="CHEBI:33019"/>
        <dbReference type="ChEBI" id="CHEBI:61560"/>
        <dbReference type="ChEBI" id="CHEBI:173112"/>
        <dbReference type="EC" id="2.7.7.7"/>
    </reaction>
</comment>
<dbReference type="Pfam" id="PF01367">
    <property type="entry name" value="5_3_exonuc"/>
    <property type="match status" value="1"/>
</dbReference>
<protein>
    <recommendedName>
        <fullName evidence="3 15">DNA polymerase I</fullName>
        <ecNumber evidence="2 15">2.7.7.7</ecNumber>
    </recommendedName>
</protein>
<proteinExistence type="inferred from homology"/>
<dbReference type="EC" id="2.7.7.7" evidence="2 15"/>
<dbReference type="PROSITE" id="PS00447">
    <property type="entry name" value="DNA_POLYMERASE_A"/>
    <property type="match status" value="1"/>
</dbReference>
<evidence type="ECO:0000256" key="6">
    <source>
        <dbReference type="ARBA" id="ARBA00022705"/>
    </source>
</evidence>
<dbReference type="eggNOG" id="COG0749">
    <property type="taxonomic scope" value="Bacteria"/>
</dbReference>
<comment type="similarity">
    <text evidence="1 16">Belongs to the DNA polymerase type-A family.</text>
</comment>
<dbReference type="CDD" id="cd09859">
    <property type="entry name" value="PIN_53EXO"/>
    <property type="match status" value="1"/>
</dbReference>
<dbReference type="HOGENOM" id="CLU_004675_0_0_7"/>
<dbReference type="RefSeq" id="WP_013135457.1">
    <property type="nucleotide sequence ID" value="NC_014166.1"/>
</dbReference>
<dbReference type="InterPro" id="IPR043502">
    <property type="entry name" value="DNA/RNA_pol_sf"/>
</dbReference>
<dbReference type="NCBIfam" id="NF004397">
    <property type="entry name" value="PRK05755.1"/>
    <property type="match status" value="1"/>
</dbReference>
<evidence type="ECO:0000256" key="5">
    <source>
        <dbReference type="ARBA" id="ARBA00022695"/>
    </source>
</evidence>
<sequence>MDNDKLSAKKTITVIDTFGFLFRSFYALPPLKSKDGFPTGLLTGFMNFISNIGKDFQTDYIVFALDSKGDTFRNAIYDQYKSHRPDVPEDLLKQLPVAISWIEEMGFKTAIKSGFEADDLIASIAHDARQKDLEVRIVSHDKDLYQLIDDDTVYLFDPIKKIIINEEKCYEKYGVHPNQFTDYQSLLGDSADNVPGVKGVGAKTAEALIKEFGTLENIYENIESVSKPRWKTLLLENKEMAFISKELVTLKKDCHCIDFLDQFELPKENPILKIQDTLAKYDLTKIVERVHQNGLNYKTQMPKAKEIIKYDYTLLDTKEKLEKVINSIPKNSIVAFDTETTSLDTKIAKIVGFSFCFNENSAYYIPIAHSYLGAPEQVSIEDAKSAINKLNNFKLIVQNFKYDFDIIKFNFDIELNLFADTIILAWLLDSSSKVGLDALAKNYFDHTMIAFKDVVKKGDDFSTVDISNACNYAAEDALMTYKIYFKLLEEFKKQNCEHLLKIANDYEFKFIDVLINMQNNGVKIDTQILKNLKIQNQEYIQELTKKIHELAGTKFNINSPKQLGVILFENLGLTASKKGKTGYSTNEVVLNKLVDSHEIIPVILDYREAYKLQSTYIEPLLELASNDSENKIYTSFLQTGTATGRLSSKNPNLQNIPVKSSAGREIRKAFIARDGYKLVGIDYSQIELRLLAHFSKDKALVDAFNSDLDIHSQTAVKIFGEEKASQKRNIAKTINFGLLYGMGSKKLADTLKITPKEAKVYIDSYFEAFTNVKEYMKSIEDFALENGYVETLIKRRRIFDFNAANTMQRIGYLREAVNTKFQGSAADLIKLSMIKIFEKYKNNEDLKMILQIHDELIFEVKNEKQDEITNDLKKIMENIFTLEIPLKVSVAVGNSWGDLK</sequence>
<evidence type="ECO:0000256" key="12">
    <source>
        <dbReference type="ARBA" id="ARBA00023125"/>
    </source>
</evidence>
<dbReference type="GO" id="GO:0003887">
    <property type="term" value="F:DNA-directed DNA polymerase activity"/>
    <property type="evidence" value="ECO:0007669"/>
    <property type="project" value="UniProtKB-UniRule"/>
</dbReference>
<dbReference type="CDD" id="cd06139">
    <property type="entry name" value="DNA_polA_I_Ecoli_like_exo"/>
    <property type="match status" value="1"/>
</dbReference>
<evidence type="ECO:0000256" key="3">
    <source>
        <dbReference type="ARBA" id="ARBA00020311"/>
    </source>
</evidence>
<dbReference type="InterPro" id="IPR036279">
    <property type="entry name" value="5-3_exonuclease_C_sf"/>
</dbReference>
<dbReference type="Gene3D" id="3.40.50.1010">
    <property type="entry name" value="5'-nuclease"/>
    <property type="match status" value="1"/>
</dbReference>
<dbReference type="InterPro" id="IPR002298">
    <property type="entry name" value="DNA_polymerase_A"/>
</dbReference>
<dbReference type="FunFam" id="1.10.150.20:FF:000003">
    <property type="entry name" value="DNA polymerase I"/>
    <property type="match status" value="1"/>
</dbReference>
<evidence type="ECO:0000256" key="8">
    <source>
        <dbReference type="ARBA" id="ARBA00022763"/>
    </source>
</evidence>
<keyword evidence="12 16" id="KW-0238">DNA-binding</keyword>
<feature type="domain" description="5'-3' exonuclease" evidence="18">
    <location>
        <begin position="9"/>
        <end position="266"/>
    </location>
</feature>
<dbReference type="SMART" id="SM00474">
    <property type="entry name" value="35EXOc"/>
    <property type="match status" value="1"/>
</dbReference>
<dbReference type="eggNOG" id="COG0258">
    <property type="taxonomic scope" value="Bacteria"/>
</dbReference>
<dbReference type="OrthoDB" id="9806424at2"/>
<dbReference type="EMBL" id="CP001999">
    <property type="protein sequence ID" value="ADG93312.1"/>
    <property type="molecule type" value="Genomic_DNA"/>
</dbReference>
<dbReference type="GO" id="GO:0006261">
    <property type="term" value="P:DNA-templated DNA replication"/>
    <property type="evidence" value="ECO:0007669"/>
    <property type="project" value="UniProtKB-UniRule"/>
</dbReference>
<dbReference type="Gene3D" id="3.30.70.370">
    <property type="match status" value="1"/>
</dbReference>
<keyword evidence="21" id="KW-1185">Reference proteome</keyword>
<evidence type="ECO:0000256" key="7">
    <source>
        <dbReference type="ARBA" id="ARBA00022722"/>
    </source>
</evidence>
<dbReference type="Gene3D" id="3.30.420.10">
    <property type="entry name" value="Ribonuclease H-like superfamily/Ribonuclease H"/>
    <property type="match status" value="1"/>
</dbReference>
<dbReference type="Gene3D" id="1.20.1060.10">
    <property type="entry name" value="Taq DNA Polymerase, Chain T, domain 4"/>
    <property type="match status" value="1"/>
</dbReference>
<dbReference type="Proteomes" id="UP000000939">
    <property type="component" value="Chromosome"/>
</dbReference>
<keyword evidence="5 16" id="KW-0548">Nucleotidyltransferase</keyword>
<dbReference type="GO" id="GO:0006302">
    <property type="term" value="P:double-strand break repair"/>
    <property type="evidence" value="ECO:0007669"/>
    <property type="project" value="TreeGrafter"/>
</dbReference>
<name>D5UZU3_ARCNC</name>
<evidence type="ECO:0000259" key="17">
    <source>
        <dbReference type="SMART" id="SM00474"/>
    </source>
</evidence>
<evidence type="ECO:0000256" key="11">
    <source>
        <dbReference type="ARBA" id="ARBA00022932"/>
    </source>
</evidence>
<keyword evidence="10 16" id="KW-0269">Exonuclease</keyword>
<evidence type="ECO:0000256" key="2">
    <source>
        <dbReference type="ARBA" id="ARBA00012417"/>
    </source>
</evidence>
<evidence type="ECO:0000256" key="9">
    <source>
        <dbReference type="ARBA" id="ARBA00022801"/>
    </source>
</evidence>
<dbReference type="InterPro" id="IPR019760">
    <property type="entry name" value="DNA-dir_DNA_pol_A_CS"/>
</dbReference>
<dbReference type="InterPro" id="IPR002562">
    <property type="entry name" value="3'-5'_exonuclease_dom"/>
</dbReference>
<dbReference type="InterPro" id="IPR036397">
    <property type="entry name" value="RNaseH_sf"/>
</dbReference>
<keyword evidence="9 16" id="KW-0378">Hydrolase</keyword>
<dbReference type="InterPro" id="IPR020046">
    <property type="entry name" value="5-3_exonucl_a-hlix_arch_N"/>
</dbReference>
<accession>D5UZU3</accession>
<evidence type="ECO:0000259" key="18">
    <source>
        <dbReference type="SMART" id="SM00475"/>
    </source>
</evidence>
<dbReference type="Pfam" id="PF00476">
    <property type="entry name" value="DNA_pol_A"/>
    <property type="match status" value="1"/>
</dbReference>
<dbReference type="FunFam" id="1.20.1060.10:FF:000001">
    <property type="entry name" value="DNA polymerase I"/>
    <property type="match status" value="1"/>
</dbReference>
<evidence type="ECO:0000256" key="10">
    <source>
        <dbReference type="ARBA" id="ARBA00022839"/>
    </source>
</evidence>
<dbReference type="PANTHER" id="PTHR10133">
    <property type="entry name" value="DNA POLYMERASE I"/>
    <property type="match status" value="1"/>
</dbReference>
<dbReference type="GO" id="GO:0003677">
    <property type="term" value="F:DNA binding"/>
    <property type="evidence" value="ECO:0007669"/>
    <property type="project" value="UniProtKB-UniRule"/>
</dbReference>
<dbReference type="GO" id="GO:0008408">
    <property type="term" value="F:3'-5' exonuclease activity"/>
    <property type="evidence" value="ECO:0007669"/>
    <property type="project" value="UniProtKB-UniRule"/>
</dbReference>
<evidence type="ECO:0000256" key="15">
    <source>
        <dbReference type="NCBIfam" id="TIGR00593"/>
    </source>
</evidence>
<evidence type="ECO:0000256" key="4">
    <source>
        <dbReference type="ARBA" id="ARBA00022679"/>
    </source>
</evidence>
<dbReference type="NCBIfam" id="TIGR00593">
    <property type="entry name" value="pola"/>
    <property type="match status" value="1"/>
</dbReference>
<dbReference type="SMART" id="SM00475">
    <property type="entry name" value="53EXOc"/>
    <property type="match status" value="1"/>
</dbReference>
<keyword evidence="7" id="KW-0540">Nuclease</keyword>
<dbReference type="InterPro" id="IPR018320">
    <property type="entry name" value="DNA_polymerase_1"/>
</dbReference>
<keyword evidence="4 16" id="KW-0808">Transferase</keyword>
<dbReference type="STRING" id="572480.Arnit_1658"/>
<dbReference type="FunFam" id="1.10.150.20:FF:000002">
    <property type="entry name" value="DNA polymerase I"/>
    <property type="match status" value="1"/>
</dbReference>
<dbReference type="AlphaFoldDB" id="D5UZU3"/>
<feature type="domain" description="3'-5' exonuclease" evidence="17">
    <location>
        <begin position="312"/>
        <end position="492"/>
    </location>
</feature>
<dbReference type="Gene3D" id="1.10.150.20">
    <property type="entry name" value="5' to 3' exonuclease, C-terminal subdomain"/>
    <property type="match status" value="2"/>
</dbReference>
<evidence type="ECO:0000256" key="1">
    <source>
        <dbReference type="ARBA" id="ARBA00007705"/>
    </source>
</evidence>
<dbReference type="InterPro" id="IPR001098">
    <property type="entry name" value="DNA-dir_DNA_pol_A_palm_dom"/>
</dbReference>
<evidence type="ECO:0000256" key="13">
    <source>
        <dbReference type="ARBA" id="ARBA00023204"/>
    </source>
</evidence>
<evidence type="ECO:0000313" key="21">
    <source>
        <dbReference type="Proteomes" id="UP000000939"/>
    </source>
</evidence>
<dbReference type="SUPFAM" id="SSF56672">
    <property type="entry name" value="DNA/RNA polymerases"/>
    <property type="match status" value="1"/>
</dbReference>
<dbReference type="CDD" id="cd09898">
    <property type="entry name" value="H3TH_53EXO"/>
    <property type="match status" value="1"/>
</dbReference>
<dbReference type="InterPro" id="IPR012337">
    <property type="entry name" value="RNaseH-like_sf"/>
</dbReference>